<dbReference type="InterPro" id="IPR050234">
    <property type="entry name" value="Nuclear_hormone_rcpt_NR1"/>
</dbReference>
<dbReference type="GO" id="GO:0004879">
    <property type="term" value="F:nuclear receptor activity"/>
    <property type="evidence" value="ECO:0007669"/>
    <property type="project" value="InterPro"/>
</dbReference>
<keyword evidence="2 10" id="KW-0479">Metal-binding</keyword>
<dbReference type="PRINTS" id="PR00546">
    <property type="entry name" value="THYROIDHORMR"/>
</dbReference>
<dbReference type="Gene3D" id="1.10.565.10">
    <property type="entry name" value="Retinoid X Receptor"/>
    <property type="match status" value="1"/>
</dbReference>
<dbReference type="Ensembl" id="ENSSRHT00000100118.1">
    <property type="protein sequence ID" value="ENSSRHP00000097466.1"/>
    <property type="gene ID" value="ENSSRHG00000047440.1"/>
</dbReference>
<dbReference type="Gene3D" id="3.30.50.10">
    <property type="entry name" value="Erythroid Transcription Factor GATA-1, subunit A"/>
    <property type="match status" value="1"/>
</dbReference>
<dbReference type="InterPro" id="IPR001628">
    <property type="entry name" value="Znf_hrmn_rcpt"/>
</dbReference>
<feature type="region of interest" description="Disordered" evidence="11">
    <location>
        <begin position="1"/>
        <end position="25"/>
    </location>
</feature>
<gene>
    <name evidence="14" type="primary">thraa</name>
</gene>
<dbReference type="SMART" id="SM00430">
    <property type="entry name" value="HOLI"/>
    <property type="match status" value="1"/>
</dbReference>
<dbReference type="Pfam" id="PF00105">
    <property type="entry name" value="zf-C4"/>
    <property type="match status" value="1"/>
</dbReference>
<comment type="similarity">
    <text evidence="1">Belongs to the nuclear hormone receptor family. NR1 subfamily.</text>
</comment>
<dbReference type="SMART" id="SM00399">
    <property type="entry name" value="ZnF_C4"/>
    <property type="match status" value="1"/>
</dbReference>
<proteinExistence type="inferred from homology"/>
<feature type="domain" description="Nuclear receptor" evidence="12">
    <location>
        <begin position="48"/>
        <end position="125"/>
    </location>
</feature>
<evidence type="ECO:0000256" key="1">
    <source>
        <dbReference type="ARBA" id="ARBA00008092"/>
    </source>
</evidence>
<dbReference type="SUPFAM" id="SSF57716">
    <property type="entry name" value="Glucocorticoid receptor-like (DNA-binding domain)"/>
    <property type="match status" value="1"/>
</dbReference>
<dbReference type="PRINTS" id="PR00047">
    <property type="entry name" value="STROIDFINGER"/>
</dbReference>
<dbReference type="Pfam" id="PF00104">
    <property type="entry name" value="Hormone_recep"/>
    <property type="match status" value="1"/>
</dbReference>
<dbReference type="SUPFAM" id="SSF48508">
    <property type="entry name" value="Nuclear receptor ligand-binding domain"/>
    <property type="match status" value="1"/>
</dbReference>
<dbReference type="FunFam" id="3.30.50.10:FF:000011">
    <property type="entry name" value="Thyroid hormone receptor beta isoform"/>
    <property type="match status" value="1"/>
</dbReference>
<reference evidence="14" key="1">
    <citation type="submission" date="2025-08" db="UniProtKB">
        <authorList>
            <consortium name="Ensembl"/>
        </authorList>
    </citation>
    <scope>IDENTIFICATION</scope>
</reference>
<evidence type="ECO:0000313" key="14">
    <source>
        <dbReference type="Ensembl" id="ENSSRHP00000097466.1"/>
    </source>
</evidence>
<dbReference type="PANTHER" id="PTHR24082">
    <property type="entry name" value="NUCLEAR HORMONE RECEPTOR"/>
    <property type="match status" value="1"/>
</dbReference>
<dbReference type="Proteomes" id="UP000472270">
    <property type="component" value="Unassembled WGS sequence"/>
</dbReference>
<evidence type="ECO:0000256" key="7">
    <source>
        <dbReference type="ARBA" id="ARBA00023163"/>
    </source>
</evidence>
<dbReference type="AlphaFoldDB" id="A0A673N3P2"/>
<protein>
    <submittedName>
        <fullName evidence="14">Thyroid hormone receptor alpha-A</fullName>
    </submittedName>
</protein>
<keyword evidence="15" id="KW-1185">Reference proteome</keyword>
<keyword evidence="9 10" id="KW-0539">Nucleus</keyword>
<keyword evidence="5 10" id="KW-0805">Transcription regulation</keyword>
<dbReference type="InterPro" id="IPR001728">
    <property type="entry name" value="ThyrH_rcpt"/>
</dbReference>
<dbReference type="CDD" id="cd06961">
    <property type="entry name" value="NR_DBD_TR"/>
    <property type="match status" value="1"/>
</dbReference>
<feature type="compositionally biased region" description="Polar residues" evidence="11">
    <location>
        <begin position="1"/>
        <end position="11"/>
    </location>
</feature>
<reference evidence="14" key="2">
    <citation type="submission" date="2025-09" db="UniProtKB">
        <authorList>
            <consortium name="Ensembl"/>
        </authorList>
    </citation>
    <scope>IDENTIFICATION</scope>
</reference>
<dbReference type="InterPro" id="IPR001723">
    <property type="entry name" value="Nuclear_hrmn_rcpt"/>
</dbReference>
<comment type="subcellular location">
    <subcellularLocation>
        <location evidence="10">Nucleus</location>
    </subcellularLocation>
</comment>
<dbReference type="PROSITE" id="PS00031">
    <property type="entry name" value="NUCLEAR_REC_DBD_1"/>
    <property type="match status" value="1"/>
</dbReference>
<dbReference type="GO" id="GO:0008270">
    <property type="term" value="F:zinc ion binding"/>
    <property type="evidence" value="ECO:0007669"/>
    <property type="project" value="UniProtKB-KW"/>
</dbReference>
<name>A0A673N3P2_9TELE</name>
<dbReference type="GO" id="GO:0048384">
    <property type="term" value="P:retinoic acid receptor signaling pathway"/>
    <property type="evidence" value="ECO:0007669"/>
    <property type="project" value="TreeGrafter"/>
</dbReference>
<dbReference type="PANTHER" id="PTHR24082:SF42">
    <property type="entry name" value="THYROID HORMONE RECEPTOR ALPHA"/>
    <property type="match status" value="1"/>
</dbReference>
<evidence type="ECO:0000259" key="13">
    <source>
        <dbReference type="PROSITE" id="PS51843"/>
    </source>
</evidence>
<evidence type="ECO:0000256" key="4">
    <source>
        <dbReference type="ARBA" id="ARBA00022833"/>
    </source>
</evidence>
<evidence type="ECO:0000256" key="6">
    <source>
        <dbReference type="ARBA" id="ARBA00023125"/>
    </source>
</evidence>
<evidence type="ECO:0000256" key="5">
    <source>
        <dbReference type="ARBA" id="ARBA00023015"/>
    </source>
</evidence>
<dbReference type="PROSITE" id="PS51843">
    <property type="entry name" value="NR_LBD"/>
    <property type="match status" value="1"/>
</dbReference>
<dbReference type="GO" id="GO:0000122">
    <property type="term" value="P:negative regulation of transcription by RNA polymerase II"/>
    <property type="evidence" value="ECO:0007669"/>
    <property type="project" value="TreeGrafter"/>
</dbReference>
<dbReference type="InterPro" id="IPR000536">
    <property type="entry name" value="Nucl_hrmn_rcpt_lig-bd"/>
</dbReference>
<dbReference type="InterPro" id="IPR035500">
    <property type="entry name" value="NHR-like_dom_sf"/>
</dbReference>
<keyword evidence="3 10" id="KW-0863">Zinc-finger</keyword>
<keyword evidence="4 10" id="KW-0862">Zinc</keyword>
<dbReference type="GO" id="GO:0030154">
    <property type="term" value="P:cell differentiation"/>
    <property type="evidence" value="ECO:0007669"/>
    <property type="project" value="TreeGrafter"/>
</dbReference>
<keyword evidence="6 10" id="KW-0238">DNA-binding</keyword>
<dbReference type="GO" id="GO:0002154">
    <property type="term" value="P:thyroid hormone receptor signaling pathway"/>
    <property type="evidence" value="ECO:0007669"/>
    <property type="project" value="TreeGrafter"/>
</dbReference>
<dbReference type="GO" id="GO:0000978">
    <property type="term" value="F:RNA polymerase II cis-regulatory region sequence-specific DNA binding"/>
    <property type="evidence" value="ECO:0007669"/>
    <property type="project" value="TreeGrafter"/>
</dbReference>
<organism evidence="14 15">
    <name type="scientific">Sinocyclocheilus rhinocerous</name>
    <dbReference type="NCBI Taxonomy" id="307959"/>
    <lineage>
        <taxon>Eukaryota</taxon>
        <taxon>Metazoa</taxon>
        <taxon>Chordata</taxon>
        <taxon>Craniata</taxon>
        <taxon>Vertebrata</taxon>
        <taxon>Euteleostomi</taxon>
        <taxon>Actinopterygii</taxon>
        <taxon>Neopterygii</taxon>
        <taxon>Teleostei</taxon>
        <taxon>Ostariophysi</taxon>
        <taxon>Cypriniformes</taxon>
        <taxon>Cyprinidae</taxon>
        <taxon>Cyprininae</taxon>
        <taxon>Sinocyclocheilus</taxon>
    </lineage>
</organism>
<evidence type="ECO:0000256" key="3">
    <source>
        <dbReference type="ARBA" id="ARBA00022771"/>
    </source>
</evidence>
<accession>A0A673N3P2</accession>
<dbReference type="InterPro" id="IPR013088">
    <property type="entry name" value="Znf_NHR/GATA"/>
</dbReference>
<evidence type="ECO:0000256" key="2">
    <source>
        <dbReference type="ARBA" id="ARBA00022723"/>
    </source>
</evidence>
<dbReference type="PRINTS" id="PR00398">
    <property type="entry name" value="STRDHORMONER"/>
</dbReference>
<evidence type="ECO:0000313" key="15">
    <source>
        <dbReference type="Proteomes" id="UP000472270"/>
    </source>
</evidence>
<dbReference type="GO" id="GO:0090575">
    <property type="term" value="C:RNA polymerase II transcription regulator complex"/>
    <property type="evidence" value="ECO:0007669"/>
    <property type="project" value="TreeGrafter"/>
</dbReference>
<keyword evidence="8 10" id="KW-0675">Receptor</keyword>
<evidence type="ECO:0000256" key="11">
    <source>
        <dbReference type="SAM" id="MobiDB-lite"/>
    </source>
</evidence>
<evidence type="ECO:0000256" key="9">
    <source>
        <dbReference type="ARBA" id="ARBA00023242"/>
    </source>
</evidence>
<dbReference type="PROSITE" id="PS51030">
    <property type="entry name" value="NUCLEAR_REC_DBD_2"/>
    <property type="match status" value="1"/>
</dbReference>
<dbReference type="GO" id="GO:0045944">
    <property type="term" value="P:positive regulation of transcription by RNA polymerase II"/>
    <property type="evidence" value="ECO:0007669"/>
    <property type="project" value="TreeGrafter"/>
</dbReference>
<feature type="domain" description="NR LBD" evidence="13">
    <location>
        <begin position="161"/>
        <end position="360"/>
    </location>
</feature>
<sequence length="360" mass="40755">MHVTLPSNSLGWPNGVKRKRKNSQCSMKSTSVNIISVPGYVPSYLEKDEPCVVCGDKATGYHYRCITCEGCKGFFRRTIQKNLHPSYSCKYDSCCIIDKITRNQCQLCRFKKCISVGMAIDLVLDDSKRVAKRRLIEENRERKKKEEIVKTLHNRPEPTVSEWELIRMVTEAHRHTNAQGPHWKQKRKFLPEDIGQSPAPTSDNDKVDLEAFSEFTKIITPAITRVVDFAKKLPMFSELPCEDQIILLKGCCMEIMSLRAAVRYDPESETLTLSGEMAVSREQLKNGGLGVVSDAIFDLGKSLSQFNLDDSEVALLQAVLYYQHKLSQESIIGPDLPFLSHCGHSSSYIHPVLQHQVCDN</sequence>
<keyword evidence="7 10" id="KW-0804">Transcription</keyword>
<evidence type="ECO:0000256" key="10">
    <source>
        <dbReference type="RuleBase" id="RU004334"/>
    </source>
</evidence>
<evidence type="ECO:0000256" key="8">
    <source>
        <dbReference type="ARBA" id="ARBA00023170"/>
    </source>
</evidence>
<evidence type="ECO:0000259" key="12">
    <source>
        <dbReference type="PROSITE" id="PS51030"/>
    </source>
</evidence>